<name>A0A0R3WUE3_HYDTA</name>
<protein>
    <submittedName>
        <fullName evidence="1">tRNA exportin</fullName>
    </submittedName>
</protein>
<evidence type="ECO:0000313" key="1">
    <source>
        <dbReference type="WBParaSite" id="TTAC_0000438301-mRNA-1"/>
    </source>
</evidence>
<dbReference type="STRING" id="6205.A0A0R3WUE3"/>
<sequence length="365" mass="41029">LLEDLKKLTQDLPRLIAHESDRKSVLFSLLPSFEKWFFPTSQGLLFQLPAIRREMELLLATCLREIGEFKVDDISENMTAFLASLDPPTTTFYTREFPDALTNLRLRFSQDVDNGVATPNQESHFVENLIEGVLEKSLHVSAKDAGRLAAKLIQLRSCGRGVNLPEEIPPRLLQHIIRLGFVETMKRFNNVDVRTFETDPMWQMGKELLFKRLVIFSQEGNKRECALDVSQRQLAGLAAATIDFVLLSTRLPLPSACSEEEINSISSFLCYLMQNFINFMSKNTSPQPYILSLPLLTLRLSITLSASGGSEASQSRKLPLATFIQFAEALDVSGQSEMVVIFTIISLSFAFCHSHEFTLPCCGRG</sequence>
<reference evidence="1" key="1">
    <citation type="submission" date="2017-02" db="UniProtKB">
        <authorList>
            <consortium name="WormBaseParasite"/>
        </authorList>
    </citation>
    <scope>IDENTIFICATION</scope>
</reference>
<dbReference type="AlphaFoldDB" id="A0A0R3WUE3"/>
<accession>A0A0R3WUE3</accession>
<organism evidence="1">
    <name type="scientific">Hydatigena taeniaeformis</name>
    <name type="common">Feline tapeworm</name>
    <name type="synonym">Taenia taeniaeformis</name>
    <dbReference type="NCBI Taxonomy" id="6205"/>
    <lineage>
        <taxon>Eukaryota</taxon>
        <taxon>Metazoa</taxon>
        <taxon>Spiralia</taxon>
        <taxon>Lophotrochozoa</taxon>
        <taxon>Platyhelminthes</taxon>
        <taxon>Cestoda</taxon>
        <taxon>Eucestoda</taxon>
        <taxon>Cyclophyllidea</taxon>
        <taxon>Taeniidae</taxon>
        <taxon>Hydatigera</taxon>
    </lineage>
</organism>
<proteinExistence type="predicted"/>
<dbReference type="WBParaSite" id="TTAC_0000438301-mRNA-1">
    <property type="protein sequence ID" value="TTAC_0000438301-mRNA-1"/>
    <property type="gene ID" value="TTAC_0000438301"/>
</dbReference>